<keyword evidence="3 7" id="KW-0479">Metal-binding</keyword>
<dbReference type="Pfam" id="PF00067">
    <property type="entry name" value="p450"/>
    <property type="match status" value="1"/>
</dbReference>
<keyword evidence="5 7" id="KW-0408">Iron</keyword>
<dbReference type="CDD" id="cd11030">
    <property type="entry name" value="CYP105-like"/>
    <property type="match status" value="1"/>
</dbReference>
<keyword evidence="9" id="KW-1185">Reference proteome</keyword>
<dbReference type="GO" id="GO:0020037">
    <property type="term" value="F:heme binding"/>
    <property type="evidence" value="ECO:0007669"/>
    <property type="project" value="InterPro"/>
</dbReference>
<dbReference type="PRINTS" id="PR00385">
    <property type="entry name" value="P450"/>
</dbReference>
<dbReference type="GO" id="GO:0005506">
    <property type="term" value="F:iron ion binding"/>
    <property type="evidence" value="ECO:0007669"/>
    <property type="project" value="InterPro"/>
</dbReference>
<protein>
    <submittedName>
        <fullName evidence="8">Cytochrome P450</fullName>
    </submittedName>
</protein>
<evidence type="ECO:0000256" key="2">
    <source>
        <dbReference type="ARBA" id="ARBA00022617"/>
    </source>
</evidence>
<dbReference type="InterPro" id="IPR017972">
    <property type="entry name" value="Cyt_P450_CS"/>
</dbReference>
<gene>
    <name evidence="8" type="ORF">SAMN05444920_115243</name>
</gene>
<dbReference type="Proteomes" id="UP000236732">
    <property type="component" value="Unassembled WGS sequence"/>
</dbReference>
<dbReference type="GO" id="GO:0016705">
    <property type="term" value="F:oxidoreductase activity, acting on paired donors, with incorporation or reduction of molecular oxygen"/>
    <property type="evidence" value="ECO:0007669"/>
    <property type="project" value="InterPro"/>
</dbReference>
<keyword evidence="4 7" id="KW-0560">Oxidoreductase</keyword>
<dbReference type="OrthoDB" id="3664945at2"/>
<accession>A0A1H6EUA4</accession>
<proteinExistence type="inferred from homology"/>
<evidence type="ECO:0000256" key="6">
    <source>
        <dbReference type="ARBA" id="ARBA00023033"/>
    </source>
</evidence>
<dbReference type="InterPro" id="IPR036396">
    <property type="entry name" value="Cyt_P450_sf"/>
</dbReference>
<organism evidence="8 9">
    <name type="scientific">Nonomuraea solani</name>
    <dbReference type="NCBI Taxonomy" id="1144553"/>
    <lineage>
        <taxon>Bacteria</taxon>
        <taxon>Bacillati</taxon>
        <taxon>Actinomycetota</taxon>
        <taxon>Actinomycetes</taxon>
        <taxon>Streptosporangiales</taxon>
        <taxon>Streptosporangiaceae</taxon>
        <taxon>Nonomuraea</taxon>
    </lineage>
</organism>
<reference evidence="8 9" key="1">
    <citation type="submission" date="2016-10" db="EMBL/GenBank/DDBJ databases">
        <authorList>
            <person name="de Groot N.N."/>
        </authorList>
    </citation>
    <scope>NUCLEOTIDE SEQUENCE [LARGE SCALE GENOMIC DNA]</scope>
    <source>
        <strain evidence="8 9">CGMCC 4.7037</strain>
    </source>
</reference>
<dbReference type="InterPro" id="IPR002397">
    <property type="entry name" value="Cyt_P450_B"/>
</dbReference>
<evidence type="ECO:0000313" key="8">
    <source>
        <dbReference type="EMBL" id="SEH00264.1"/>
    </source>
</evidence>
<evidence type="ECO:0000256" key="4">
    <source>
        <dbReference type="ARBA" id="ARBA00023002"/>
    </source>
</evidence>
<dbReference type="Gene3D" id="1.10.630.10">
    <property type="entry name" value="Cytochrome P450"/>
    <property type="match status" value="1"/>
</dbReference>
<evidence type="ECO:0000256" key="5">
    <source>
        <dbReference type="ARBA" id="ARBA00023004"/>
    </source>
</evidence>
<dbReference type="PROSITE" id="PS00086">
    <property type="entry name" value="CYTOCHROME_P450"/>
    <property type="match status" value="1"/>
</dbReference>
<dbReference type="AlphaFoldDB" id="A0A1H6EUA4"/>
<evidence type="ECO:0000313" key="9">
    <source>
        <dbReference type="Proteomes" id="UP000236732"/>
    </source>
</evidence>
<evidence type="ECO:0000256" key="7">
    <source>
        <dbReference type="RuleBase" id="RU000461"/>
    </source>
</evidence>
<dbReference type="InterPro" id="IPR001128">
    <property type="entry name" value="Cyt_P450"/>
</dbReference>
<dbReference type="RefSeq" id="WP_103961411.1">
    <property type="nucleotide sequence ID" value="NZ_FNVT01000015.1"/>
</dbReference>
<dbReference type="SUPFAM" id="SSF48264">
    <property type="entry name" value="Cytochrome P450"/>
    <property type="match status" value="1"/>
</dbReference>
<dbReference type="PANTHER" id="PTHR46696:SF1">
    <property type="entry name" value="CYTOCHROME P450 YJIB-RELATED"/>
    <property type="match status" value="1"/>
</dbReference>
<sequence>MLDALPVERDAKCPFDPPAELARIQETSPLTQMRYPNGHEGWLATSRAHVRAVLSDPRFSARNELINRPVPGPVGELPAARPGEFIFMDAPEHTRYRRLLIGQFTVRRMRALADRVEQITTEHLDEMRRQGPGVDLVQAFARPIPSLMICELLGVPYEDRETFQRDADMVVGQEPDLEKFHAALIGLRSFLGDLVLAKRADPTDDLLSDLTTSDLTDEELTNIGVSLLSAGQVTTMTMLTMGTLVLLQQPERFAAMRDDTERAVEELLRYLTIIPFLNRVAHEDVELDGQRIRAGETVTLSLQAANRDPDQFTEPDVLDLGREGRGHIAFGHGVHQCLGQQLARVEMQAAFRALATRFPTLRLAVPFEELPLRPGTLNFDVLSLPVTWD</sequence>
<dbReference type="PANTHER" id="PTHR46696">
    <property type="entry name" value="P450, PUTATIVE (EUROFUNG)-RELATED"/>
    <property type="match status" value="1"/>
</dbReference>
<evidence type="ECO:0000256" key="3">
    <source>
        <dbReference type="ARBA" id="ARBA00022723"/>
    </source>
</evidence>
<keyword evidence="6 7" id="KW-0503">Monooxygenase</keyword>
<comment type="similarity">
    <text evidence="1 7">Belongs to the cytochrome P450 family.</text>
</comment>
<evidence type="ECO:0000256" key="1">
    <source>
        <dbReference type="ARBA" id="ARBA00010617"/>
    </source>
</evidence>
<dbReference type="PRINTS" id="PR00359">
    <property type="entry name" value="BP450"/>
</dbReference>
<dbReference type="EMBL" id="FNVT01000015">
    <property type="protein sequence ID" value="SEH00264.1"/>
    <property type="molecule type" value="Genomic_DNA"/>
</dbReference>
<dbReference type="FunFam" id="1.10.630.10:FF:000018">
    <property type="entry name" value="Cytochrome P450 monooxygenase"/>
    <property type="match status" value="1"/>
</dbReference>
<name>A0A1H6EUA4_9ACTN</name>
<keyword evidence="2 7" id="KW-0349">Heme</keyword>
<dbReference type="GO" id="GO:0004497">
    <property type="term" value="F:monooxygenase activity"/>
    <property type="evidence" value="ECO:0007669"/>
    <property type="project" value="UniProtKB-KW"/>
</dbReference>